<gene>
    <name evidence="2" type="ORF">DHEL01_v205489</name>
</gene>
<name>A0A2P5I0S3_DIAHE</name>
<reference evidence="2" key="1">
    <citation type="submission" date="2017-09" db="EMBL/GenBank/DDBJ databases">
        <title>Polyketide synthases of a Diaporthe helianthi virulent isolate.</title>
        <authorList>
            <person name="Baroncelli R."/>
        </authorList>
    </citation>
    <scope>NUCLEOTIDE SEQUENCE [LARGE SCALE GENOMIC DNA]</scope>
    <source>
        <strain evidence="2">7/96</strain>
    </source>
</reference>
<dbReference type="OrthoDB" id="5227017at2759"/>
<comment type="caution">
    <text evidence="2">The sequence shown here is derived from an EMBL/GenBank/DDBJ whole genome shotgun (WGS) entry which is preliminary data.</text>
</comment>
<evidence type="ECO:0000313" key="3">
    <source>
        <dbReference type="Proteomes" id="UP000094444"/>
    </source>
</evidence>
<dbReference type="Proteomes" id="UP000094444">
    <property type="component" value="Unassembled WGS sequence"/>
</dbReference>
<evidence type="ECO:0000313" key="2">
    <source>
        <dbReference type="EMBL" id="POS76110.1"/>
    </source>
</evidence>
<dbReference type="AlphaFoldDB" id="A0A2P5I0S3"/>
<feature type="compositionally biased region" description="Low complexity" evidence="1">
    <location>
        <begin position="13"/>
        <end position="24"/>
    </location>
</feature>
<sequence length="193" mass="22007">MDQPGQQKGGGSSTQQQAEGQSSQEVVVVVEVEDDSLHTVLREEAEEYLSQLARTIGNSEIFCDELQAAVNELSSHDVRRYLYVTQACDHIKDYLSAARDQTEIYIYGGQDSPSHTRGHIQKMREQLWVFRSHRNRVLQMYLMQMPLPQNPHLEELDRILFGHMSLLRGNVKRLLQMAKGELPVDEIQAQATA</sequence>
<protein>
    <submittedName>
        <fullName evidence="2">Uncharacterized protein</fullName>
    </submittedName>
</protein>
<evidence type="ECO:0000256" key="1">
    <source>
        <dbReference type="SAM" id="MobiDB-lite"/>
    </source>
</evidence>
<feature type="region of interest" description="Disordered" evidence="1">
    <location>
        <begin position="1"/>
        <end position="24"/>
    </location>
</feature>
<proteinExistence type="predicted"/>
<dbReference type="InParanoid" id="A0A2P5I0S3"/>
<dbReference type="EMBL" id="MAVT02000406">
    <property type="protein sequence ID" value="POS76110.1"/>
    <property type="molecule type" value="Genomic_DNA"/>
</dbReference>
<keyword evidence="3" id="KW-1185">Reference proteome</keyword>
<accession>A0A2P5I0S3</accession>
<organism evidence="2 3">
    <name type="scientific">Diaporthe helianthi</name>
    <dbReference type="NCBI Taxonomy" id="158607"/>
    <lineage>
        <taxon>Eukaryota</taxon>
        <taxon>Fungi</taxon>
        <taxon>Dikarya</taxon>
        <taxon>Ascomycota</taxon>
        <taxon>Pezizomycotina</taxon>
        <taxon>Sordariomycetes</taxon>
        <taxon>Sordariomycetidae</taxon>
        <taxon>Diaporthales</taxon>
        <taxon>Diaporthaceae</taxon>
        <taxon>Diaporthe</taxon>
    </lineage>
</organism>